<dbReference type="SUPFAM" id="SSF51556">
    <property type="entry name" value="Metallo-dependent hydrolases"/>
    <property type="match status" value="1"/>
</dbReference>
<dbReference type="InterPro" id="IPR032466">
    <property type="entry name" value="Metal_Hydrolase"/>
</dbReference>
<dbReference type="InterPro" id="IPR050378">
    <property type="entry name" value="Metallo-dep_Hydrolases_sf"/>
</dbReference>
<gene>
    <name evidence="7" type="ORF">ARHIZOSPH14_17120</name>
</gene>
<comment type="cofactor">
    <cofactor evidence="1">
        <name>Zn(2+)</name>
        <dbReference type="ChEBI" id="CHEBI:29105"/>
    </cofactor>
</comment>
<protein>
    <submittedName>
        <fullName evidence="7">Dihydropyrimidinase</fullName>
    </submittedName>
</protein>
<evidence type="ECO:0000259" key="6">
    <source>
        <dbReference type="Pfam" id="PF01979"/>
    </source>
</evidence>
<evidence type="ECO:0000313" key="7">
    <source>
        <dbReference type="EMBL" id="GLI27470.1"/>
    </source>
</evidence>
<dbReference type="CDD" id="cd01314">
    <property type="entry name" value="D-HYD"/>
    <property type="match status" value="1"/>
</dbReference>
<comment type="similarity">
    <text evidence="2">Belongs to the metallo-dependent hydrolases superfamily. Hydantoinase/dihydropyrimidinase family.</text>
</comment>
<evidence type="ECO:0000256" key="3">
    <source>
        <dbReference type="ARBA" id="ARBA00022723"/>
    </source>
</evidence>
<dbReference type="Pfam" id="PF01979">
    <property type="entry name" value="Amidohydro_1"/>
    <property type="match status" value="1"/>
</dbReference>
<comment type="PTM">
    <text evidence="5">Carbamylation allows a single lysine to coordinate two divalent metal cations.</text>
</comment>
<keyword evidence="3" id="KW-0479">Metal-binding</keyword>
<dbReference type="GO" id="GO:0046872">
    <property type="term" value="F:metal ion binding"/>
    <property type="evidence" value="ECO:0007669"/>
    <property type="project" value="UniProtKB-KW"/>
</dbReference>
<evidence type="ECO:0000256" key="1">
    <source>
        <dbReference type="ARBA" id="ARBA00001947"/>
    </source>
</evidence>
<dbReference type="InterPro" id="IPR006680">
    <property type="entry name" value="Amidohydro-rel"/>
</dbReference>
<dbReference type="EMBL" id="BSDP01000001">
    <property type="protein sequence ID" value="GLI27470.1"/>
    <property type="molecule type" value="Genomic_DNA"/>
</dbReference>
<evidence type="ECO:0000256" key="5">
    <source>
        <dbReference type="PIRSR" id="PIRSR611778-50"/>
    </source>
</evidence>
<dbReference type="Gene3D" id="2.30.40.10">
    <property type="entry name" value="Urease, subunit C, domain 1"/>
    <property type="match status" value="1"/>
</dbReference>
<feature type="modified residue" description="N6-carboxylysine" evidence="5">
    <location>
        <position position="158"/>
    </location>
</feature>
<dbReference type="PANTHER" id="PTHR11647:SF1">
    <property type="entry name" value="COLLAPSIN RESPONSE MEDIATOR PROTEIN"/>
    <property type="match status" value="1"/>
</dbReference>
<dbReference type="InterPro" id="IPR011778">
    <property type="entry name" value="Hydantoinase/dihydroPyrase"/>
</dbReference>
<dbReference type="GO" id="GO:0016812">
    <property type="term" value="F:hydrolase activity, acting on carbon-nitrogen (but not peptide) bonds, in cyclic amides"/>
    <property type="evidence" value="ECO:0007669"/>
    <property type="project" value="TreeGrafter"/>
</dbReference>
<dbReference type="RefSeq" id="WP_281884038.1">
    <property type="nucleotide sequence ID" value="NZ_BSDP01000001.1"/>
</dbReference>
<dbReference type="GO" id="GO:0005829">
    <property type="term" value="C:cytosol"/>
    <property type="evidence" value="ECO:0007669"/>
    <property type="project" value="TreeGrafter"/>
</dbReference>
<evidence type="ECO:0000256" key="4">
    <source>
        <dbReference type="ARBA" id="ARBA00022801"/>
    </source>
</evidence>
<sequence>MATTLITGGTVVSATGRANADVLVDGERIVAVLEPGSELLGTDLKSGVDTVIDATGKYVIPGGIDAHTHMELPFGGTAAIDTFETGTRAAAYGGTTSIVDFAVQRYGERVQDGLDAWHAKAAGECAIDYGFHQIIGGVDADAIAAMKTLPDQGVTSFKLFMAYPGVFYSDDAQVLKAMQVSRDTGMLTMMHAENGPAIDVLAEQLIEEGKTDPYFHGIARAWQMEEEATHRAIMLANLTGAPLYVVHVSAKQAVEQLAWARDKGQNVFGETCPQYLYLSLEEQLGASSEEWGNFEGAKWVCSTPLRSREEGHQDAMWQALRTNDLQMVSTDHCPFCMKDQKELGLGDFRKIPNGIGSIEHRMDLMYQGVVTGEITLERWVELTSTTPARMFGMYGQKGVIQPGADADIVVYDPNGHTSIGLGKTHHMAMDHSAWEGYEIDGHVDTVLSRGKVIVDDNAYLGAKGDGRFIKRGLTQYLV</sequence>
<dbReference type="PANTHER" id="PTHR11647">
    <property type="entry name" value="HYDRANTOINASE/DIHYDROPYRIMIDINASE FAMILY MEMBER"/>
    <property type="match status" value="1"/>
</dbReference>
<dbReference type="NCBIfam" id="TIGR02033">
    <property type="entry name" value="D-hydantoinase"/>
    <property type="match status" value="1"/>
</dbReference>
<dbReference type="Proteomes" id="UP001144396">
    <property type="component" value="Unassembled WGS sequence"/>
</dbReference>
<dbReference type="AlphaFoldDB" id="A0A9W6CXI8"/>
<keyword evidence="8" id="KW-1185">Reference proteome</keyword>
<reference evidence="7" key="1">
    <citation type="submission" date="2022-12" db="EMBL/GenBank/DDBJ databases">
        <title>Reference genome sequencing for broad-spectrum identification of bacterial and archaeal isolates by mass spectrometry.</title>
        <authorList>
            <person name="Sekiguchi Y."/>
            <person name="Tourlousse D.M."/>
        </authorList>
    </citation>
    <scope>NUCLEOTIDE SEQUENCE</scope>
    <source>
        <strain evidence="7">14</strain>
    </source>
</reference>
<organism evidence="7 8">
    <name type="scientific">Agromyces rhizosphaerae</name>
    <dbReference type="NCBI Taxonomy" id="88374"/>
    <lineage>
        <taxon>Bacteria</taxon>
        <taxon>Bacillati</taxon>
        <taxon>Actinomycetota</taxon>
        <taxon>Actinomycetes</taxon>
        <taxon>Micrococcales</taxon>
        <taxon>Microbacteriaceae</taxon>
        <taxon>Agromyces</taxon>
    </lineage>
</organism>
<dbReference type="InterPro" id="IPR011059">
    <property type="entry name" value="Metal-dep_hydrolase_composite"/>
</dbReference>
<evidence type="ECO:0000256" key="2">
    <source>
        <dbReference type="ARBA" id="ARBA00008829"/>
    </source>
</evidence>
<proteinExistence type="inferred from homology"/>
<keyword evidence="4" id="KW-0378">Hydrolase</keyword>
<dbReference type="SUPFAM" id="SSF51338">
    <property type="entry name" value="Composite domain of metallo-dependent hydrolases"/>
    <property type="match status" value="2"/>
</dbReference>
<name>A0A9W6CXI8_9MICO</name>
<evidence type="ECO:0000313" key="8">
    <source>
        <dbReference type="Proteomes" id="UP001144396"/>
    </source>
</evidence>
<feature type="domain" description="Amidohydrolase-related" evidence="6">
    <location>
        <begin position="58"/>
        <end position="452"/>
    </location>
</feature>
<dbReference type="FunFam" id="3.20.20.140:FF:000037">
    <property type="entry name" value="Dihydropyrimidinase"/>
    <property type="match status" value="1"/>
</dbReference>
<comment type="caution">
    <text evidence="7">The sequence shown here is derived from an EMBL/GenBank/DDBJ whole genome shotgun (WGS) entry which is preliminary data.</text>
</comment>
<dbReference type="Gene3D" id="3.20.20.140">
    <property type="entry name" value="Metal-dependent hydrolases"/>
    <property type="match status" value="1"/>
</dbReference>
<accession>A0A9W6CXI8</accession>